<dbReference type="InterPro" id="IPR036188">
    <property type="entry name" value="FAD/NAD-bd_sf"/>
</dbReference>
<comment type="caution">
    <text evidence="5">The sequence shown here is derived from an EMBL/GenBank/DDBJ whole genome shotgun (WGS) entry which is preliminary data.</text>
</comment>
<dbReference type="InterPro" id="IPR002938">
    <property type="entry name" value="FAD-bd"/>
</dbReference>
<dbReference type="Gene3D" id="3.50.50.60">
    <property type="entry name" value="FAD/NAD(P)-binding domain"/>
    <property type="match status" value="1"/>
</dbReference>
<dbReference type="Proteomes" id="UP000478417">
    <property type="component" value="Unassembled WGS sequence"/>
</dbReference>
<evidence type="ECO:0000259" key="4">
    <source>
        <dbReference type="Pfam" id="PF01494"/>
    </source>
</evidence>
<dbReference type="PANTHER" id="PTHR43004">
    <property type="entry name" value="TRK SYSTEM POTASSIUM UPTAKE PROTEIN"/>
    <property type="match status" value="1"/>
</dbReference>
<evidence type="ECO:0000256" key="3">
    <source>
        <dbReference type="ARBA" id="ARBA00022827"/>
    </source>
</evidence>
<evidence type="ECO:0000313" key="6">
    <source>
        <dbReference type="Proteomes" id="UP000478417"/>
    </source>
</evidence>
<dbReference type="PRINTS" id="PR00420">
    <property type="entry name" value="RNGMNOXGNASE"/>
</dbReference>
<dbReference type="EMBL" id="JAAGNX010000003">
    <property type="protein sequence ID" value="NDV63270.1"/>
    <property type="molecule type" value="Genomic_DNA"/>
</dbReference>
<evidence type="ECO:0000256" key="2">
    <source>
        <dbReference type="ARBA" id="ARBA00022630"/>
    </source>
</evidence>
<dbReference type="InterPro" id="IPR050641">
    <property type="entry name" value="RIFMO-like"/>
</dbReference>
<dbReference type="Pfam" id="PF01494">
    <property type="entry name" value="FAD_binding_3"/>
    <property type="match status" value="1"/>
</dbReference>
<dbReference type="AlphaFoldDB" id="A0A6B2M6H0"/>
<accession>A0A6B2M6H0</accession>
<protein>
    <submittedName>
        <fullName evidence="5">FAD-dependent monooxygenase</fullName>
    </submittedName>
</protein>
<keyword evidence="5" id="KW-0560">Oxidoreductase</keyword>
<keyword evidence="5" id="KW-0503">Monooxygenase</keyword>
<reference evidence="5 6" key="1">
    <citation type="submission" date="2020-02" db="EMBL/GenBank/DDBJ databases">
        <title>Albibacoteraceae fam. nov., the first described family within the subdivision 4 Verrucomicrobia.</title>
        <authorList>
            <person name="Xi F."/>
        </authorList>
    </citation>
    <scope>NUCLEOTIDE SEQUENCE [LARGE SCALE GENOMIC DNA]</scope>
    <source>
        <strain evidence="5 6">CK1056</strain>
    </source>
</reference>
<evidence type="ECO:0000313" key="5">
    <source>
        <dbReference type="EMBL" id="NDV63270.1"/>
    </source>
</evidence>
<name>A0A6B2M6H0_9BACT</name>
<gene>
    <name evidence="5" type="ORF">G0Q06_12460</name>
</gene>
<dbReference type="RefSeq" id="WP_163966586.1">
    <property type="nucleotide sequence ID" value="NZ_JAAGNX010000003.1"/>
</dbReference>
<sequence>MEGKLRRKVVVVGAGPVGLAAALTLKARDVEVELIERDDRPGTHSYALALHPKTLSLLREWGVSEELEKSSVTVSHLAFCDENGPRHELDLSKVNGHDSGLLIVGQDHLEEALVRPLERAGVKLSWSHRLSTMQQDEDGLDLELERLSEGMSGYAMARLEWQVDKELHTQADYVIGADGHFSMVRRKLGIEFPNVAPTQSFAVFEFKTDFNHNNRAHIVMGEEGTSILWPLPGGYCRWGFEIEESKAEQFSRDKDRLFVQVGAHGYHVLETQMLEALIKERAPWFNGSIGQFRWRMIVRFEKRLAESFGKGRTWLAGDACHLAAPIGMQSMNLGVQEGHLLAQIIADVLDGKSGADQLEEYGASRLKEWRSLMGLDVMMMETAVTSPLLARYSDRLMECIPASLDTLGSFADLLGMEIVPKE</sequence>
<keyword evidence="2" id="KW-0285">Flavoprotein</keyword>
<dbReference type="Gene3D" id="3.30.70.2450">
    <property type="match status" value="1"/>
</dbReference>
<dbReference type="PANTHER" id="PTHR43004:SF19">
    <property type="entry name" value="BINDING MONOOXYGENASE, PUTATIVE (JCVI)-RELATED"/>
    <property type="match status" value="1"/>
</dbReference>
<comment type="cofactor">
    <cofactor evidence="1">
        <name>FAD</name>
        <dbReference type="ChEBI" id="CHEBI:57692"/>
    </cofactor>
</comment>
<keyword evidence="3" id="KW-0274">FAD</keyword>
<organism evidence="5 6">
    <name type="scientific">Oceanipulchritudo coccoides</name>
    <dbReference type="NCBI Taxonomy" id="2706888"/>
    <lineage>
        <taxon>Bacteria</taxon>
        <taxon>Pseudomonadati</taxon>
        <taxon>Verrucomicrobiota</taxon>
        <taxon>Opitutia</taxon>
        <taxon>Puniceicoccales</taxon>
        <taxon>Oceanipulchritudinaceae</taxon>
        <taxon>Oceanipulchritudo</taxon>
    </lineage>
</organism>
<evidence type="ECO:0000256" key="1">
    <source>
        <dbReference type="ARBA" id="ARBA00001974"/>
    </source>
</evidence>
<dbReference type="GO" id="GO:0016709">
    <property type="term" value="F:oxidoreductase activity, acting on paired donors, with incorporation or reduction of molecular oxygen, NAD(P)H as one donor, and incorporation of one atom of oxygen"/>
    <property type="evidence" value="ECO:0007669"/>
    <property type="project" value="UniProtKB-ARBA"/>
</dbReference>
<dbReference type="GO" id="GO:0071949">
    <property type="term" value="F:FAD binding"/>
    <property type="evidence" value="ECO:0007669"/>
    <property type="project" value="InterPro"/>
</dbReference>
<feature type="domain" description="FAD-binding" evidence="4">
    <location>
        <begin position="8"/>
        <end position="367"/>
    </location>
</feature>
<dbReference type="SUPFAM" id="SSF51905">
    <property type="entry name" value="FAD/NAD(P)-binding domain"/>
    <property type="match status" value="1"/>
</dbReference>
<keyword evidence="6" id="KW-1185">Reference proteome</keyword>
<proteinExistence type="predicted"/>